<dbReference type="AlphaFoldDB" id="A0A7C3EXK4"/>
<proteinExistence type="inferred from homology"/>
<dbReference type="Pfam" id="PF08352">
    <property type="entry name" value="oligo_HPY"/>
    <property type="match status" value="1"/>
</dbReference>
<organism evidence="6">
    <name type="scientific">Candidatus Methanomethylicus mesodigestus</name>
    <dbReference type="NCBI Taxonomy" id="1867258"/>
    <lineage>
        <taxon>Archaea</taxon>
        <taxon>Thermoproteota</taxon>
        <taxon>Methanosuratincolia</taxon>
        <taxon>Candidatus Methanomethylicales</taxon>
        <taxon>Candidatus Methanomethylicaceae</taxon>
        <taxon>Candidatus Methanomethylicus</taxon>
    </lineage>
</organism>
<dbReference type="FunFam" id="3.40.50.300:FF:000016">
    <property type="entry name" value="Oligopeptide ABC transporter ATP-binding component"/>
    <property type="match status" value="1"/>
</dbReference>
<evidence type="ECO:0000256" key="3">
    <source>
        <dbReference type="ARBA" id="ARBA00022741"/>
    </source>
</evidence>
<keyword evidence="4 6" id="KW-0067">ATP-binding</keyword>
<dbReference type="SUPFAM" id="SSF52540">
    <property type="entry name" value="P-loop containing nucleoside triphosphate hydrolases"/>
    <property type="match status" value="1"/>
</dbReference>
<keyword evidence="2" id="KW-0813">Transport</keyword>
<keyword evidence="3" id="KW-0547">Nucleotide-binding</keyword>
<dbReference type="PROSITE" id="PS50893">
    <property type="entry name" value="ABC_TRANSPORTER_2"/>
    <property type="match status" value="1"/>
</dbReference>
<dbReference type="NCBIfam" id="TIGR01727">
    <property type="entry name" value="oligo_HPY"/>
    <property type="match status" value="1"/>
</dbReference>
<dbReference type="InterPro" id="IPR017871">
    <property type="entry name" value="ABC_transporter-like_CS"/>
</dbReference>
<dbReference type="PANTHER" id="PTHR43776:SF7">
    <property type="entry name" value="D,D-DIPEPTIDE TRANSPORT ATP-BINDING PROTEIN DDPF-RELATED"/>
    <property type="match status" value="1"/>
</dbReference>
<reference evidence="6" key="1">
    <citation type="journal article" date="2020" name="mSystems">
        <title>Genome- and Community-Level Interaction Insights into Carbon Utilization and Element Cycling Functions of Hydrothermarchaeota in Hydrothermal Sediment.</title>
        <authorList>
            <person name="Zhou Z."/>
            <person name="Liu Y."/>
            <person name="Xu W."/>
            <person name="Pan J."/>
            <person name="Luo Z.H."/>
            <person name="Li M."/>
        </authorList>
    </citation>
    <scope>NUCLEOTIDE SEQUENCE [LARGE SCALE GENOMIC DNA]</scope>
    <source>
        <strain evidence="6">SpSt-468</strain>
    </source>
</reference>
<comment type="caution">
    <text evidence="6">The sequence shown here is derived from an EMBL/GenBank/DDBJ whole genome shotgun (WGS) entry which is preliminary data.</text>
</comment>
<dbReference type="GO" id="GO:0055085">
    <property type="term" value="P:transmembrane transport"/>
    <property type="evidence" value="ECO:0007669"/>
    <property type="project" value="UniProtKB-ARBA"/>
</dbReference>
<dbReference type="NCBIfam" id="NF008453">
    <property type="entry name" value="PRK11308.1"/>
    <property type="match status" value="1"/>
</dbReference>
<evidence type="ECO:0000313" key="6">
    <source>
        <dbReference type="EMBL" id="HFK21109.1"/>
    </source>
</evidence>
<dbReference type="InterPro" id="IPR013563">
    <property type="entry name" value="Oligopep_ABC_C"/>
</dbReference>
<dbReference type="PANTHER" id="PTHR43776">
    <property type="entry name" value="TRANSPORT ATP-BINDING PROTEIN"/>
    <property type="match status" value="1"/>
</dbReference>
<evidence type="ECO:0000256" key="1">
    <source>
        <dbReference type="ARBA" id="ARBA00005417"/>
    </source>
</evidence>
<gene>
    <name evidence="6" type="ORF">ENS19_07545</name>
</gene>
<evidence type="ECO:0000256" key="4">
    <source>
        <dbReference type="ARBA" id="ARBA00022840"/>
    </source>
</evidence>
<dbReference type="SMART" id="SM00382">
    <property type="entry name" value="AAA"/>
    <property type="match status" value="1"/>
</dbReference>
<dbReference type="InterPro" id="IPR050319">
    <property type="entry name" value="ABC_transp_ATP-bind"/>
</dbReference>
<protein>
    <submittedName>
        <fullName evidence="6">Dipeptide ABC transporter ATP-binding protein</fullName>
    </submittedName>
</protein>
<sequence length="330" mass="37303">MTTLLEVKDLVKYYPVYSRGIFTKKAIGKVHAVDHVSFTVDVGETVGLVGESGCGKTTTGKLILNLEKPTSGQIFFEGKDVISTFNKGSREEQLQLRRKMQMVFQNPYASLDPRMTVFDIISEPFKIHKHIPSSEWKQKVYDLLELVGLEAYHAERYPHEFSGGQRQRICIARAIAVDPKFIIADEPVSSLDVSIRAQILNLMTDLQKKLGISYLYISHDLSSVRQISKRVIVMYLGEIVETGPTEKHFDHPIHPYTRALISAVPIPDPTRKMDIILLPGEVPSPINPPTGCRFHPRCQYATSKCSQEKPALEKVDLDHYVACHYSSKFM</sequence>
<dbReference type="InterPro" id="IPR003439">
    <property type="entry name" value="ABC_transporter-like_ATP-bd"/>
</dbReference>
<dbReference type="GO" id="GO:0015833">
    <property type="term" value="P:peptide transport"/>
    <property type="evidence" value="ECO:0007669"/>
    <property type="project" value="InterPro"/>
</dbReference>
<dbReference type="PROSITE" id="PS00211">
    <property type="entry name" value="ABC_TRANSPORTER_1"/>
    <property type="match status" value="1"/>
</dbReference>
<dbReference type="InterPro" id="IPR027417">
    <property type="entry name" value="P-loop_NTPase"/>
</dbReference>
<feature type="domain" description="ABC transporter" evidence="5">
    <location>
        <begin position="5"/>
        <end position="261"/>
    </location>
</feature>
<dbReference type="GO" id="GO:0016887">
    <property type="term" value="F:ATP hydrolysis activity"/>
    <property type="evidence" value="ECO:0007669"/>
    <property type="project" value="InterPro"/>
</dbReference>
<dbReference type="CDD" id="cd03257">
    <property type="entry name" value="ABC_NikE_OppD_transporters"/>
    <property type="match status" value="1"/>
</dbReference>
<dbReference type="Gene3D" id="3.40.50.300">
    <property type="entry name" value="P-loop containing nucleotide triphosphate hydrolases"/>
    <property type="match status" value="1"/>
</dbReference>
<dbReference type="InterPro" id="IPR003593">
    <property type="entry name" value="AAA+_ATPase"/>
</dbReference>
<comment type="similarity">
    <text evidence="1">Belongs to the ABC transporter superfamily.</text>
</comment>
<dbReference type="GO" id="GO:0005524">
    <property type="term" value="F:ATP binding"/>
    <property type="evidence" value="ECO:0007669"/>
    <property type="project" value="UniProtKB-KW"/>
</dbReference>
<dbReference type="EMBL" id="DSTX01000013">
    <property type="protein sequence ID" value="HFK21109.1"/>
    <property type="molecule type" value="Genomic_DNA"/>
</dbReference>
<evidence type="ECO:0000259" key="5">
    <source>
        <dbReference type="PROSITE" id="PS50893"/>
    </source>
</evidence>
<accession>A0A7C3EXK4</accession>
<name>A0A7C3EXK4_9CREN</name>
<evidence type="ECO:0000256" key="2">
    <source>
        <dbReference type="ARBA" id="ARBA00022448"/>
    </source>
</evidence>
<dbReference type="Pfam" id="PF00005">
    <property type="entry name" value="ABC_tran"/>
    <property type="match status" value="1"/>
</dbReference>